<feature type="signal peptide" evidence="2">
    <location>
        <begin position="1"/>
        <end position="17"/>
    </location>
</feature>
<keyword evidence="4" id="KW-1185">Reference proteome</keyword>
<dbReference type="PANTHER" id="PTHR35043:SF7">
    <property type="entry name" value="TRANSCRIPTION FACTOR DOMAIN-CONTAINING PROTEIN"/>
    <property type="match status" value="1"/>
</dbReference>
<evidence type="ECO:0000256" key="2">
    <source>
        <dbReference type="SAM" id="SignalP"/>
    </source>
</evidence>
<keyword evidence="1" id="KW-0812">Transmembrane</keyword>
<dbReference type="Proteomes" id="UP001595075">
    <property type="component" value="Unassembled WGS sequence"/>
</dbReference>
<feature type="transmembrane region" description="Helical" evidence="1">
    <location>
        <begin position="231"/>
        <end position="248"/>
    </location>
</feature>
<keyword evidence="2" id="KW-0732">Signal</keyword>
<feature type="transmembrane region" description="Helical" evidence="1">
    <location>
        <begin position="512"/>
        <end position="532"/>
    </location>
</feature>
<name>A0ABR4CY91_9HELO</name>
<comment type="caution">
    <text evidence="3">The sequence shown here is derived from an EMBL/GenBank/DDBJ whole genome shotgun (WGS) entry which is preliminary data.</text>
</comment>
<proteinExistence type="predicted"/>
<organism evidence="3 4">
    <name type="scientific">Oculimacula yallundae</name>
    <dbReference type="NCBI Taxonomy" id="86028"/>
    <lineage>
        <taxon>Eukaryota</taxon>
        <taxon>Fungi</taxon>
        <taxon>Dikarya</taxon>
        <taxon>Ascomycota</taxon>
        <taxon>Pezizomycotina</taxon>
        <taxon>Leotiomycetes</taxon>
        <taxon>Helotiales</taxon>
        <taxon>Ploettnerulaceae</taxon>
        <taxon>Oculimacula</taxon>
    </lineage>
</organism>
<evidence type="ECO:0000313" key="4">
    <source>
        <dbReference type="Proteomes" id="UP001595075"/>
    </source>
</evidence>
<reference evidence="3 4" key="1">
    <citation type="journal article" date="2024" name="Commun. Biol.">
        <title>Comparative genomic analysis of thermophilic fungi reveals convergent evolutionary adaptations and gene losses.</title>
        <authorList>
            <person name="Steindorff A.S."/>
            <person name="Aguilar-Pontes M.V."/>
            <person name="Robinson A.J."/>
            <person name="Andreopoulos B."/>
            <person name="LaButti K."/>
            <person name="Kuo A."/>
            <person name="Mondo S."/>
            <person name="Riley R."/>
            <person name="Otillar R."/>
            <person name="Haridas S."/>
            <person name="Lipzen A."/>
            <person name="Grimwood J."/>
            <person name="Schmutz J."/>
            <person name="Clum A."/>
            <person name="Reid I.D."/>
            <person name="Moisan M.C."/>
            <person name="Butler G."/>
            <person name="Nguyen T.T.M."/>
            <person name="Dewar K."/>
            <person name="Conant G."/>
            <person name="Drula E."/>
            <person name="Henrissat B."/>
            <person name="Hansel C."/>
            <person name="Singer S."/>
            <person name="Hutchinson M.I."/>
            <person name="de Vries R.P."/>
            <person name="Natvig D.O."/>
            <person name="Powell A.J."/>
            <person name="Tsang A."/>
            <person name="Grigoriev I.V."/>
        </authorList>
    </citation>
    <scope>NUCLEOTIDE SEQUENCE [LARGE SCALE GENOMIC DNA]</scope>
    <source>
        <strain evidence="3 4">CBS 494.80</strain>
    </source>
</reference>
<protein>
    <submittedName>
        <fullName evidence="3">Uncharacterized protein</fullName>
    </submittedName>
</protein>
<gene>
    <name evidence="3" type="ORF">VTL71DRAFT_8670</name>
</gene>
<dbReference type="PANTHER" id="PTHR35043">
    <property type="entry name" value="TRANSCRIPTION FACTOR DOMAIN-CONTAINING PROTEIN"/>
    <property type="match status" value="1"/>
</dbReference>
<dbReference type="EMBL" id="JAZHXI010000002">
    <property type="protein sequence ID" value="KAL2074890.1"/>
    <property type="molecule type" value="Genomic_DNA"/>
</dbReference>
<evidence type="ECO:0000256" key="1">
    <source>
        <dbReference type="SAM" id="Phobius"/>
    </source>
</evidence>
<accession>A0ABR4CY91</accession>
<sequence length="601" mass="67215">MLSLLVLSCLSINPTFAAPITNTTSSNATASSKDFAPSWVSEPGGRGTWKLLYSCVFTLTLCVWTSVHLNVPGYGESTWHIYRRKTKWVVMALFAPEFVVFCAFQQWFLARMFLKEVQMLHDWVPPGSEKKQNGPKAHQFDMSYAMFTVMGGFAVDIEHLHNTVKRATLTPDGILLLAQHGHLFYVEPDAIADKSKANILAKSLVCVQVLWVAGQAIERKVAGLPISLLEYHTLVHVVCALVMYVLWFKKPYDIQYPTVVSSEEFPDALAYIVASTKWKGNSGFTTTREKHWKDFMHYSSDPEFYRFETSIPSFDSFHHLATLGLDDPHDLDPRVRNVASQVQNTTHSSHPTGTIFTCIPADSSILTLRHRQALHSGLGPLLSQNGQVHVSEKDVLRLDLAAEFITKIIGMSQNPRTLPEPSYNNPRYGVIHSHEVFAPGTIRPYGNTLIALRALNTAGSMEMYDRAGSREFAILFIALMSVLSAYGAIHLSASHSSFPSTLEMTLWRSSCYTLLGAVALLNTYLLLVWIAVIQFEGQLPMLERVLSWVGSHLFEVGTIPALPYVAARIFLVVESFVSTRHMQNGVYQTPDTTITNYIPHI</sequence>
<evidence type="ECO:0000313" key="3">
    <source>
        <dbReference type="EMBL" id="KAL2074890.1"/>
    </source>
</evidence>
<feature type="transmembrane region" description="Helical" evidence="1">
    <location>
        <begin position="472"/>
        <end position="492"/>
    </location>
</feature>
<feature type="chain" id="PRO_5047365074" evidence="2">
    <location>
        <begin position="18"/>
        <end position="601"/>
    </location>
</feature>
<keyword evidence="1" id="KW-1133">Transmembrane helix</keyword>
<keyword evidence="1" id="KW-0472">Membrane</keyword>
<feature type="transmembrane region" description="Helical" evidence="1">
    <location>
        <begin position="88"/>
        <end position="109"/>
    </location>
</feature>